<comment type="caution">
    <text evidence="1">The sequence shown here is derived from an EMBL/GenBank/DDBJ whole genome shotgun (WGS) entry which is preliminary data.</text>
</comment>
<dbReference type="EMBL" id="JANVFS010000012">
    <property type="protein sequence ID" value="KAJ4484378.1"/>
    <property type="molecule type" value="Genomic_DNA"/>
</dbReference>
<gene>
    <name evidence="1" type="ORF">C8J55DRAFT_559525</name>
</gene>
<reference evidence="1" key="2">
    <citation type="journal article" date="2023" name="Proc. Natl. Acad. Sci. U.S.A.">
        <title>A global phylogenomic analysis of the shiitake genus Lentinula.</title>
        <authorList>
            <person name="Sierra-Patev S."/>
            <person name="Min B."/>
            <person name="Naranjo-Ortiz M."/>
            <person name="Looney B."/>
            <person name="Konkel Z."/>
            <person name="Slot J.C."/>
            <person name="Sakamoto Y."/>
            <person name="Steenwyk J.L."/>
            <person name="Rokas A."/>
            <person name="Carro J."/>
            <person name="Camarero S."/>
            <person name="Ferreira P."/>
            <person name="Molpeceres G."/>
            <person name="Ruiz-Duenas F.J."/>
            <person name="Serrano A."/>
            <person name="Henrissat B."/>
            <person name="Drula E."/>
            <person name="Hughes K.W."/>
            <person name="Mata J.L."/>
            <person name="Ishikawa N.K."/>
            <person name="Vargas-Isla R."/>
            <person name="Ushijima S."/>
            <person name="Smith C.A."/>
            <person name="Donoghue J."/>
            <person name="Ahrendt S."/>
            <person name="Andreopoulos W."/>
            <person name="He G."/>
            <person name="LaButti K."/>
            <person name="Lipzen A."/>
            <person name="Ng V."/>
            <person name="Riley R."/>
            <person name="Sandor L."/>
            <person name="Barry K."/>
            <person name="Martinez A.T."/>
            <person name="Xiao Y."/>
            <person name="Gibbons J.G."/>
            <person name="Terashima K."/>
            <person name="Grigoriev I.V."/>
            <person name="Hibbett D."/>
        </authorList>
    </citation>
    <scope>NUCLEOTIDE SEQUENCE</scope>
    <source>
        <strain evidence="1">Sp2 HRB7682 ss15</strain>
    </source>
</reference>
<dbReference type="AlphaFoldDB" id="A0A9W9DSV5"/>
<evidence type="ECO:0000313" key="1">
    <source>
        <dbReference type="EMBL" id="KAJ4484378.1"/>
    </source>
</evidence>
<sequence>MGVDSDGMMYRTSKGVETTTGLLISGENSKRFLLRESASLSLTVHLQLPTLPDVGFWMLRIGYSFTPNPLQLPLFLDHAAHIKHCLPSYRGLHFKQRTWVFCRNNCSVSFVGADRTVIADVLNTAQWTSCLNIITHCNLYSAFPYSTLNRKLEYFIDQTQHSTPIACCSRLNPDTPLQAEHSLLPALADVLHPNGELSFQTKRSFADPKSFITKINPGPRTGAIQSLFTSTIASHCWEIIYNVNSMSMAFQIVTPSTQSHSYCITNGSTIDYIGPNYSFNVMQHLDNAVVAELLRDIINRHRLTSSTPRNSLDVYSFSQLFHFLNRVQLLHPSALYITRQHWDTDNVNAVIVLTLYVHVIFHHGQKCSSLCSFNGELDDLLLLRMNVRFTWSYDVL</sequence>
<dbReference type="Proteomes" id="UP001150238">
    <property type="component" value="Unassembled WGS sequence"/>
</dbReference>
<reference evidence="1" key="1">
    <citation type="submission" date="2022-08" db="EMBL/GenBank/DDBJ databases">
        <authorList>
            <consortium name="DOE Joint Genome Institute"/>
            <person name="Min B."/>
            <person name="Riley R."/>
            <person name="Sierra-Patev S."/>
            <person name="Naranjo-Ortiz M."/>
            <person name="Looney B."/>
            <person name="Konkel Z."/>
            <person name="Slot J.C."/>
            <person name="Sakamoto Y."/>
            <person name="Steenwyk J.L."/>
            <person name="Rokas A."/>
            <person name="Carro J."/>
            <person name="Camarero S."/>
            <person name="Ferreira P."/>
            <person name="Molpeceres G."/>
            <person name="Ruiz-Duenas F.J."/>
            <person name="Serrano A."/>
            <person name="Henrissat B."/>
            <person name="Drula E."/>
            <person name="Hughes K.W."/>
            <person name="Mata J.L."/>
            <person name="Ishikawa N.K."/>
            <person name="Vargas-Isla R."/>
            <person name="Ushijima S."/>
            <person name="Smith C.A."/>
            <person name="Ahrendt S."/>
            <person name="Andreopoulos W."/>
            <person name="He G."/>
            <person name="Labutti K."/>
            <person name="Lipzen A."/>
            <person name="Ng V."/>
            <person name="Sandor L."/>
            <person name="Barry K."/>
            <person name="Martinez A.T."/>
            <person name="Xiao Y."/>
            <person name="Gibbons J.G."/>
            <person name="Terashima K."/>
            <person name="Hibbett D.S."/>
            <person name="Grigoriev I.V."/>
        </authorList>
    </citation>
    <scope>NUCLEOTIDE SEQUENCE</scope>
    <source>
        <strain evidence="1">Sp2 HRB7682 ss15</strain>
    </source>
</reference>
<accession>A0A9W9DSV5</accession>
<organism evidence="1 2">
    <name type="scientific">Lentinula lateritia</name>
    <dbReference type="NCBI Taxonomy" id="40482"/>
    <lineage>
        <taxon>Eukaryota</taxon>
        <taxon>Fungi</taxon>
        <taxon>Dikarya</taxon>
        <taxon>Basidiomycota</taxon>
        <taxon>Agaricomycotina</taxon>
        <taxon>Agaricomycetes</taxon>
        <taxon>Agaricomycetidae</taxon>
        <taxon>Agaricales</taxon>
        <taxon>Marasmiineae</taxon>
        <taxon>Omphalotaceae</taxon>
        <taxon>Lentinula</taxon>
    </lineage>
</organism>
<proteinExistence type="predicted"/>
<evidence type="ECO:0000313" key="2">
    <source>
        <dbReference type="Proteomes" id="UP001150238"/>
    </source>
</evidence>
<protein>
    <submittedName>
        <fullName evidence="1">Uncharacterized protein</fullName>
    </submittedName>
</protein>
<name>A0A9W9DSV5_9AGAR</name>